<evidence type="ECO:0008006" key="3">
    <source>
        <dbReference type="Google" id="ProtNLM"/>
    </source>
</evidence>
<evidence type="ECO:0000313" key="2">
    <source>
        <dbReference type="Proteomes" id="UP000322159"/>
    </source>
</evidence>
<proteinExistence type="predicted"/>
<dbReference type="Proteomes" id="UP000322159">
    <property type="component" value="Chromosome"/>
</dbReference>
<dbReference type="AlphaFoldDB" id="A0A5C1Y9J8"/>
<dbReference type="OrthoDB" id="5115208at2"/>
<dbReference type="EMBL" id="CP043504">
    <property type="protein sequence ID" value="QEO09819.1"/>
    <property type="molecule type" value="Genomic_DNA"/>
</dbReference>
<dbReference type="PROSITE" id="PS51257">
    <property type="entry name" value="PROKAR_LIPOPROTEIN"/>
    <property type="match status" value="1"/>
</dbReference>
<organism evidence="1 2">
    <name type="scientific">Protaetiibacter larvae</name>
    <dbReference type="NCBI Taxonomy" id="2592654"/>
    <lineage>
        <taxon>Bacteria</taxon>
        <taxon>Bacillati</taxon>
        <taxon>Actinomycetota</taxon>
        <taxon>Actinomycetes</taxon>
        <taxon>Micrococcales</taxon>
        <taxon>Microbacteriaceae</taxon>
        <taxon>Protaetiibacter</taxon>
    </lineage>
</organism>
<dbReference type="RefSeq" id="WP_149325238.1">
    <property type="nucleotide sequence ID" value="NZ_CP043504.1"/>
</dbReference>
<gene>
    <name evidence="1" type="ORF">FLP23_07250</name>
</gene>
<evidence type="ECO:0000313" key="1">
    <source>
        <dbReference type="EMBL" id="QEO09819.1"/>
    </source>
</evidence>
<name>A0A5C1Y9J8_9MICO</name>
<sequence>MRRTVLLIAIVVTVALTGCTTVYIPLPPRQVVTPEPVEAAPESRATPGIADCLDEMNGLDSDWTSLVPCTAPHLYDVVGIGEWPGMAEAIAQSDPGTVFSTIVAADSGELVDRYFSWADDFCSTALREAVGWSGPEIGNSFNALWVMPVGPWAVDRSLASRAAFVAGEHRTLCSLGWLESTREPAELTVRDVFSPDYPVEMRDCWIYGDDDTIEFSWCDEPHTDQTILSFDARAAFGIDFVKPMDQLSDADWQTASGVCDGLVSEVALGFDRSTMYAWASIFDDSPEWEALDRYPPIDGARYFMSCLVSRNDNGLMRGDVMTGAVDLLGGAPGRESA</sequence>
<protein>
    <recommendedName>
        <fullName evidence="3">Septum formation-related domain-containing protein</fullName>
    </recommendedName>
</protein>
<dbReference type="KEGG" id="lyk:FLP23_07250"/>
<reference evidence="1 2" key="1">
    <citation type="submission" date="2019-09" db="EMBL/GenBank/DDBJ databases">
        <title>Genome sequencing of strain KACC 19322.</title>
        <authorList>
            <person name="Heo J."/>
            <person name="Kim S.-J."/>
            <person name="Kim J.-S."/>
            <person name="Hong S.-B."/>
            <person name="Kwon S.-W."/>
        </authorList>
    </citation>
    <scope>NUCLEOTIDE SEQUENCE [LARGE SCALE GENOMIC DNA]</scope>
    <source>
        <strain evidence="1 2">KACC 19322</strain>
    </source>
</reference>
<keyword evidence="2" id="KW-1185">Reference proteome</keyword>
<accession>A0A5C1Y9J8</accession>